<dbReference type="HOGENOM" id="CLU_045222_0_0_9"/>
<reference evidence="2 3" key="1">
    <citation type="submission" date="2012-03" db="EMBL/GenBank/DDBJ databases">
        <title>Complete sequence of chromosome of Thermoanaerobacterium thermosaccharolyticum M0795.</title>
        <authorList>
            <consortium name="US DOE Joint Genome Institute"/>
            <person name="Lucas S."/>
            <person name="Han J."/>
            <person name="Lapidus A."/>
            <person name="Cheng J.-F."/>
            <person name="Goodwin L."/>
            <person name="Pitluck S."/>
            <person name="Peters L."/>
            <person name="Teshima H."/>
            <person name="Detter J.C."/>
            <person name="Han C."/>
            <person name="Tapia R."/>
            <person name="Land M."/>
            <person name="Hauser L."/>
            <person name="Kyrpides N."/>
            <person name="Ivanova N."/>
            <person name="Pagani I."/>
            <person name="Feinberg L."/>
            <person name="Folden J."/>
            <person name="Hogsett D."/>
            <person name="Shaw J."/>
            <person name="Woyke T."/>
        </authorList>
    </citation>
    <scope>NUCLEOTIDE SEQUENCE [LARGE SCALE GENOMIC DNA]</scope>
    <source>
        <strain evidence="2 3">M0795</strain>
    </source>
</reference>
<dbReference type="InterPro" id="IPR014082">
    <property type="entry name" value="CRISPR-assoc_prot_Cas02710"/>
</dbReference>
<dbReference type="Pfam" id="PF09670">
    <property type="entry name" value="Cas_Cas02710"/>
    <property type="match status" value="1"/>
</dbReference>
<dbReference type="Proteomes" id="UP000010845">
    <property type="component" value="Chromosome"/>
</dbReference>
<dbReference type="NCBIfam" id="TIGR02710">
    <property type="entry name" value="TIGR02710 family CRISPR-associated CARF protein"/>
    <property type="match status" value="1"/>
</dbReference>
<dbReference type="Pfam" id="PF22205">
    <property type="entry name" value="Csm6_6H"/>
    <property type="match status" value="1"/>
</dbReference>
<evidence type="ECO:0000313" key="3">
    <source>
        <dbReference type="Proteomes" id="UP000010845"/>
    </source>
</evidence>
<protein>
    <submittedName>
        <fullName evidence="2">CRISPR-associated protein, TIGR02710 family</fullName>
    </submittedName>
</protein>
<evidence type="ECO:0000313" key="2">
    <source>
        <dbReference type="EMBL" id="AGB18550.1"/>
    </source>
</evidence>
<dbReference type="KEGG" id="tto:Thethe_00879"/>
<organism evidence="2 3">
    <name type="scientific">Thermoanaerobacterium thermosaccharolyticum M0795</name>
    <dbReference type="NCBI Taxonomy" id="698948"/>
    <lineage>
        <taxon>Bacteria</taxon>
        <taxon>Bacillati</taxon>
        <taxon>Bacillota</taxon>
        <taxon>Clostridia</taxon>
        <taxon>Thermoanaerobacterales</taxon>
        <taxon>Thermoanaerobacteraceae</taxon>
        <taxon>Thermoanaerobacterium</taxon>
    </lineage>
</organism>
<accession>L0IG82</accession>
<dbReference type="InterPro" id="IPR054008">
    <property type="entry name" value="Csm6_6H"/>
</dbReference>
<sequence length="487" mass="57478">MKEELKLSNDKIESLLNEKAKIWETMQAKRAEEYYYDEIFPLVVNKFHLSINNEFYGKYENLILSLGMSFEPLVLTIKALKPKMVLFLYTEDSLKNLDEVIKWTNLLPSQYVAEEIVKDDPVDIYRVLKKVYVDRWGSPGKTAIDFTGGTKSMSAGIAMAGAYFKIDLIYVASEYNSKMRKPKPGTEELKFVEDPYHVFGDLEKDKAIALFNKNEFVSAYNIFSDLEERVADRDYIFYKLLSNIYRLWDCLYFNECIKEFEKLFSIIKAWRYVEKDLAAYKYYETLYNQYRLIKPLESINLNDKNEEWEYITNKELYIPLMFSIYTNALRRSEEGKNDVAILLLYRVLELIAQVRLAKYRFNVSSPDYSVFNIDKHELLSRMNENIKHFKNFKTYAELPNNSIALFDAYVILKAIEDELIEGINIGMIYSNVKLRNKSIFAHGFGILSNNDFDKFHEIVRKIFIRFCDLERINFESVCSNYKFILLS</sequence>
<dbReference type="SUPFAM" id="SSF52980">
    <property type="entry name" value="Restriction endonuclease-like"/>
    <property type="match status" value="1"/>
</dbReference>
<dbReference type="Gene3D" id="3.40.50.10770">
    <property type="entry name" value="Hypothetical protein VC1899 like domain (Restriction endonuclease-like)"/>
    <property type="match status" value="1"/>
</dbReference>
<proteinExistence type="predicted"/>
<feature type="domain" description="Csm6 6H" evidence="1">
    <location>
        <begin position="199"/>
        <end position="264"/>
    </location>
</feature>
<dbReference type="InterPro" id="IPR011335">
    <property type="entry name" value="Restrct_endonuc-II-like"/>
</dbReference>
<dbReference type="EMBL" id="CP003066">
    <property type="protein sequence ID" value="AGB18550.1"/>
    <property type="molecule type" value="Genomic_DNA"/>
</dbReference>
<evidence type="ECO:0000259" key="1">
    <source>
        <dbReference type="Pfam" id="PF22205"/>
    </source>
</evidence>
<name>L0IG82_THETR</name>
<gene>
    <name evidence="2" type="ORF">Thethe_00879</name>
</gene>
<dbReference type="AlphaFoldDB" id="L0IG82"/>
<dbReference type="RefSeq" id="WP_015311241.1">
    <property type="nucleotide sequence ID" value="NC_019970.1"/>
</dbReference>
<dbReference type="PATRIC" id="fig|698948.3.peg.871"/>